<protein>
    <recommendedName>
        <fullName evidence="3">Phage tail protein</fullName>
    </recommendedName>
</protein>
<sequence>MAKFQNNAITDNGRALLSHVQMGAVFTPTKIVLGSGYIPPGKTARTMTEVASPVKELPITKKQRTNDAKAIFGGVYSNQDITQDWYFRELALYAKAVYPEGQEIAEVLYSYGNAGDQADLMPSYASGQPVERQMDLVVYVGNDTKIDLTIQSGVYMTRPETIELIEEYLADIDLSITDITTQKKYKWGIDNGIAYLEEVE</sequence>
<dbReference type="Proteomes" id="UP001211006">
    <property type="component" value="Unassembled WGS sequence"/>
</dbReference>
<organism evidence="2">
    <name type="scientific">Flavonifractor plautii</name>
    <name type="common">Fusobacterium plautii</name>
    <dbReference type="NCBI Taxonomy" id="292800"/>
    <lineage>
        <taxon>Bacteria</taxon>
        <taxon>Bacillati</taxon>
        <taxon>Bacillota</taxon>
        <taxon>Clostridia</taxon>
        <taxon>Eubacteriales</taxon>
        <taxon>Oscillospiraceae</taxon>
        <taxon>Flavonifractor</taxon>
    </lineage>
</organism>
<dbReference type="AlphaFoldDB" id="A0A6N3FBF6"/>
<proteinExistence type="predicted"/>
<evidence type="ECO:0000313" key="2">
    <source>
        <dbReference type="EMBL" id="VYU49462.1"/>
    </source>
</evidence>
<reference evidence="1" key="2">
    <citation type="submission" date="2023-01" db="EMBL/GenBank/DDBJ databases">
        <title>Human gut microbiome strain richness.</title>
        <authorList>
            <person name="Chen-Liaw A."/>
        </authorList>
    </citation>
    <scope>NUCLEOTIDE SEQUENCE</scope>
    <source>
        <strain evidence="1">2225st1_A6_2225SCRN_200828</strain>
    </source>
</reference>
<name>A0A6N3FBF6_FLAPL</name>
<dbReference type="EMBL" id="JAQLWO010000003">
    <property type="protein sequence ID" value="MDB7905225.1"/>
    <property type="molecule type" value="Genomic_DNA"/>
</dbReference>
<dbReference type="RefSeq" id="WP_156621935.1">
    <property type="nucleotide sequence ID" value="NZ_CACRUB010000046.1"/>
</dbReference>
<reference evidence="2" key="1">
    <citation type="submission" date="2019-11" db="EMBL/GenBank/DDBJ databases">
        <authorList>
            <person name="Feng L."/>
        </authorList>
    </citation>
    <scope>NUCLEOTIDE SEQUENCE</scope>
    <source>
        <strain evidence="2">FplautiiLFYP42</strain>
    </source>
</reference>
<evidence type="ECO:0000313" key="1">
    <source>
        <dbReference type="EMBL" id="MDB7905225.1"/>
    </source>
</evidence>
<dbReference type="EMBL" id="CACRUB010000046">
    <property type="protein sequence ID" value="VYU49462.1"/>
    <property type="molecule type" value="Genomic_DNA"/>
</dbReference>
<evidence type="ECO:0008006" key="3">
    <source>
        <dbReference type="Google" id="ProtNLM"/>
    </source>
</evidence>
<gene>
    <name evidence="2" type="ORF">FPLFYP42_02518</name>
    <name evidence="1" type="ORF">PND83_04465</name>
</gene>
<accession>A0A6N3FBF6</accession>